<feature type="domain" description="SPRY" evidence="1">
    <location>
        <begin position="71"/>
        <end position="160"/>
    </location>
</feature>
<accession>A0ABQ8YP07</accession>
<dbReference type="SUPFAM" id="SSF49899">
    <property type="entry name" value="Concanavalin A-like lectins/glucanases"/>
    <property type="match status" value="1"/>
</dbReference>
<reference evidence="2" key="1">
    <citation type="submission" date="2022-08" db="EMBL/GenBank/DDBJ databases">
        <title>Novel sulfate-reducing endosymbionts in the free-living metamonad Anaeramoeba.</title>
        <authorList>
            <person name="Jerlstrom-Hultqvist J."/>
            <person name="Cepicka I."/>
            <person name="Gallot-Lavallee L."/>
            <person name="Salas-Leiva D."/>
            <person name="Curtis B.A."/>
            <person name="Zahonova K."/>
            <person name="Pipaliya S."/>
            <person name="Dacks J."/>
            <person name="Roger A.J."/>
        </authorList>
    </citation>
    <scope>NUCLEOTIDE SEQUENCE</scope>
    <source>
        <strain evidence="2">Schooner1</strain>
    </source>
</reference>
<protein>
    <submittedName>
        <fullName evidence="2">Spry domain-containing socs box protein</fullName>
    </submittedName>
</protein>
<dbReference type="EMBL" id="JAOAOG010000136">
    <property type="protein sequence ID" value="KAJ6246323.1"/>
    <property type="molecule type" value="Genomic_DNA"/>
</dbReference>
<dbReference type="Pfam" id="PF00622">
    <property type="entry name" value="SPRY"/>
    <property type="match status" value="1"/>
</dbReference>
<comment type="caution">
    <text evidence="2">The sequence shown here is derived from an EMBL/GenBank/DDBJ whole genome shotgun (WGS) entry which is preliminary data.</text>
</comment>
<gene>
    <name evidence="2" type="ORF">M0813_19462</name>
</gene>
<sequence>MSFADEYDTDEWGSKGSGCQLSNDNKTITSIVGGSTGTRTGKGKLVMESGTGTYRYQIKINQCHTGPDWINWCCFGVCKPESRGTYNSSDGTWFFNCFTDSGRGKCCNGTQSKYGTGATTGDTIAIVVNMDNKTVSFEKNGKDLGVAHTNIADRVVLCVDFWYSKQSISIL</sequence>
<name>A0ABQ8YP07_9EUKA</name>
<evidence type="ECO:0000313" key="3">
    <source>
        <dbReference type="Proteomes" id="UP001150062"/>
    </source>
</evidence>
<dbReference type="Gene3D" id="2.60.120.920">
    <property type="match status" value="1"/>
</dbReference>
<organism evidence="2 3">
    <name type="scientific">Anaeramoeba flamelloides</name>
    <dbReference type="NCBI Taxonomy" id="1746091"/>
    <lineage>
        <taxon>Eukaryota</taxon>
        <taxon>Metamonada</taxon>
        <taxon>Anaeramoebidae</taxon>
        <taxon>Anaeramoeba</taxon>
    </lineage>
</organism>
<proteinExistence type="predicted"/>
<dbReference type="InterPro" id="IPR003877">
    <property type="entry name" value="SPRY_dom"/>
</dbReference>
<keyword evidence="3" id="KW-1185">Reference proteome</keyword>
<dbReference type="InterPro" id="IPR013320">
    <property type="entry name" value="ConA-like_dom_sf"/>
</dbReference>
<evidence type="ECO:0000259" key="1">
    <source>
        <dbReference type="Pfam" id="PF00622"/>
    </source>
</evidence>
<evidence type="ECO:0000313" key="2">
    <source>
        <dbReference type="EMBL" id="KAJ6246323.1"/>
    </source>
</evidence>
<dbReference type="InterPro" id="IPR043136">
    <property type="entry name" value="B30.2/SPRY_sf"/>
</dbReference>
<dbReference type="Proteomes" id="UP001150062">
    <property type="component" value="Unassembled WGS sequence"/>
</dbReference>